<comment type="caution">
    <text evidence="4">The sequence shown here is derived from an EMBL/GenBank/DDBJ whole genome shotgun (WGS) entry which is preliminary data.</text>
</comment>
<dbReference type="GO" id="GO:0015074">
    <property type="term" value="P:DNA integration"/>
    <property type="evidence" value="ECO:0007669"/>
    <property type="project" value="InterPro"/>
</dbReference>
<evidence type="ECO:0000313" key="5">
    <source>
        <dbReference type="Proteomes" id="UP000051621"/>
    </source>
</evidence>
<dbReference type="InterPro" id="IPR004107">
    <property type="entry name" value="Integrase_SAM-like_N"/>
</dbReference>
<name>A0A0R1LZR4_9LACO</name>
<dbReference type="RefSeq" id="WP_057744444.1">
    <property type="nucleotide sequence ID" value="NZ_AZEF01000027.1"/>
</dbReference>
<dbReference type="OrthoDB" id="2328477at2"/>
<evidence type="ECO:0000259" key="3">
    <source>
        <dbReference type="PROSITE" id="PS51900"/>
    </source>
</evidence>
<dbReference type="EMBL" id="AZEF01000027">
    <property type="protein sequence ID" value="KRL01222.1"/>
    <property type="molecule type" value="Genomic_DNA"/>
</dbReference>
<protein>
    <submittedName>
        <fullName evidence="4">Integrase recombinase xerD</fullName>
    </submittedName>
</protein>
<keyword evidence="1 2" id="KW-0238">DNA-binding</keyword>
<dbReference type="InterPro" id="IPR010998">
    <property type="entry name" value="Integrase_recombinase_N"/>
</dbReference>
<dbReference type="InterPro" id="IPR044068">
    <property type="entry name" value="CB"/>
</dbReference>
<evidence type="ECO:0000313" key="4">
    <source>
        <dbReference type="EMBL" id="KRL01222.1"/>
    </source>
</evidence>
<dbReference type="GO" id="GO:0003677">
    <property type="term" value="F:DNA binding"/>
    <property type="evidence" value="ECO:0007669"/>
    <property type="project" value="UniProtKB-UniRule"/>
</dbReference>
<dbReference type="STRING" id="1423731.FC81_GL001363"/>
<dbReference type="Gene3D" id="1.10.150.130">
    <property type="match status" value="1"/>
</dbReference>
<dbReference type="Proteomes" id="UP000051621">
    <property type="component" value="Unassembled WGS sequence"/>
</dbReference>
<evidence type="ECO:0000256" key="1">
    <source>
        <dbReference type="ARBA" id="ARBA00023125"/>
    </source>
</evidence>
<proteinExistence type="predicted"/>
<dbReference type="PROSITE" id="PS51900">
    <property type="entry name" value="CB"/>
    <property type="match status" value="1"/>
</dbReference>
<dbReference type="SUPFAM" id="SSF47823">
    <property type="entry name" value="lambda integrase-like, N-terminal domain"/>
    <property type="match status" value="1"/>
</dbReference>
<reference evidence="4 5" key="1">
    <citation type="journal article" date="2015" name="Genome Announc.">
        <title>Expanding the biotechnology potential of lactobacilli through comparative genomics of 213 strains and associated genera.</title>
        <authorList>
            <person name="Sun Z."/>
            <person name="Harris H.M."/>
            <person name="McCann A."/>
            <person name="Guo C."/>
            <person name="Argimon S."/>
            <person name="Zhang W."/>
            <person name="Yang X."/>
            <person name="Jeffery I.B."/>
            <person name="Cooney J.C."/>
            <person name="Kagawa T.F."/>
            <person name="Liu W."/>
            <person name="Song Y."/>
            <person name="Salvetti E."/>
            <person name="Wrobel A."/>
            <person name="Rasinkangas P."/>
            <person name="Parkhill J."/>
            <person name="Rea M.C."/>
            <person name="O'Sullivan O."/>
            <person name="Ritari J."/>
            <person name="Douillard F.P."/>
            <person name="Paul Ross R."/>
            <person name="Yang R."/>
            <person name="Briner A.E."/>
            <person name="Felis G.E."/>
            <person name="de Vos W.M."/>
            <person name="Barrangou R."/>
            <person name="Klaenhammer T.R."/>
            <person name="Caufield P.W."/>
            <person name="Cui Y."/>
            <person name="Zhang H."/>
            <person name="O'Toole P.W."/>
        </authorList>
    </citation>
    <scope>NUCLEOTIDE SEQUENCE [LARGE SCALE GENOMIC DNA]</scope>
    <source>
        <strain evidence="4 5">DSM 19910</strain>
    </source>
</reference>
<evidence type="ECO:0000256" key="2">
    <source>
        <dbReference type="PROSITE-ProRule" id="PRU01248"/>
    </source>
</evidence>
<sequence length="274" mass="32605">MNYPYQQRFEKYLTRQMLAASTISSYQQDLNDFFNYLRHFNFNYQEKPAVHLLQESDIREYLTMLLVKRSVKYSTYNKVLSHLTRYFEYLFHENLVQVLPPLFLHGKKELKPTIAALDWPEKLEDLLADNGLSLYTRLTLLLCAHFYPVSEFLQPGFYTVLKKETLTSAERHFMLTFQTFIQPLQEKQKTADLFLKQRFDPIAPQLTLSALHKYLKGDAPKCPFPLGPQKLYQNAICHYLKHHQQVTDQAIMTSLHLTPMSLNYYRQLYWRSKN</sequence>
<dbReference type="AlphaFoldDB" id="A0A0R1LZR4"/>
<accession>A0A0R1LZR4</accession>
<gene>
    <name evidence="4" type="ORF">FC81_GL001363</name>
</gene>
<organism evidence="4 5">
    <name type="scientific">Liquorilactobacillus capillatus DSM 19910</name>
    <dbReference type="NCBI Taxonomy" id="1423731"/>
    <lineage>
        <taxon>Bacteria</taxon>
        <taxon>Bacillati</taxon>
        <taxon>Bacillota</taxon>
        <taxon>Bacilli</taxon>
        <taxon>Lactobacillales</taxon>
        <taxon>Lactobacillaceae</taxon>
        <taxon>Liquorilactobacillus</taxon>
    </lineage>
</organism>
<feature type="domain" description="Core-binding (CB)" evidence="3">
    <location>
        <begin position="1"/>
        <end position="91"/>
    </location>
</feature>
<dbReference type="Pfam" id="PF02899">
    <property type="entry name" value="Phage_int_SAM_1"/>
    <property type="match status" value="1"/>
</dbReference>
<keyword evidence="5" id="KW-1185">Reference proteome</keyword>
<dbReference type="PATRIC" id="fig|1423731.3.peg.1402"/>